<gene>
    <name evidence="4" type="ORF">R9Z33_11470</name>
</gene>
<keyword evidence="4" id="KW-0808">Transferase</keyword>
<dbReference type="Pfam" id="PF00202">
    <property type="entry name" value="Aminotran_3"/>
    <property type="match status" value="1"/>
</dbReference>
<dbReference type="RefSeq" id="WP_318651424.1">
    <property type="nucleotide sequence ID" value="NZ_CP137852.1"/>
</dbReference>
<reference evidence="4 5" key="1">
    <citation type="submission" date="2023-11" db="EMBL/GenBank/DDBJ databases">
        <title>Arctic aerobic anoxygenic photoheterotroph Sediminicoccus rosea KRV36 adapts its photosynthesis to long days of polar summer.</title>
        <authorList>
            <person name="Tomasch J."/>
            <person name="Kopejtka K."/>
            <person name="Bily T."/>
            <person name="Gardiner A.T."/>
            <person name="Gardian Z."/>
            <person name="Shivaramu S."/>
            <person name="Koblizek M."/>
            <person name="Engelhardt F."/>
            <person name="Kaftan D."/>
        </authorList>
    </citation>
    <scope>NUCLEOTIDE SEQUENCE [LARGE SCALE GENOMIC DNA]</scope>
    <source>
        <strain evidence="4 5">R-30</strain>
    </source>
</reference>
<evidence type="ECO:0000256" key="2">
    <source>
        <dbReference type="ARBA" id="ARBA00022898"/>
    </source>
</evidence>
<dbReference type="InterPro" id="IPR015424">
    <property type="entry name" value="PyrdxlP-dep_Trfase"/>
</dbReference>
<dbReference type="InterPro" id="IPR015421">
    <property type="entry name" value="PyrdxlP-dep_Trfase_major"/>
</dbReference>
<sequence>MSTDAALRARAAKVIPGGMWGHLNAAKLPEGYPQFFARGEGGHVWDVDGNRYVDLMCSWGPIILGHHDPVVEAAARRQADLGDCLNGPGPVLVELAERLVERIPAADWAMFMKNGTDATTACVTIARAATGRGTILLANGSYHGAAPWCTPVPAGTRPEDRANQGRFDYNDVASLTAAADAAGSDLAGIIITAFRHDNVVDQELPSREFAEAARRICDTRGAALILDDVRAGFRLHPGGSWEGLGVRPDLSAWSKAIANGHALAAVTGRDSLREAAASVFVTGSFWCSAVSMAAAVATLEELERRDVVGQLERLGLMLREGLAERARGFNIGLRQSGPVSMPLFLFEGDQEFRAGRAFCAAALKAGAYLHPRHNMFLCAAHTEADIALVLDAAEAGFRALAA</sequence>
<dbReference type="PROSITE" id="PS00600">
    <property type="entry name" value="AA_TRANSFER_CLASS_3"/>
    <property type="match status" value="1"/>
</dbReference>
<evidence type="ECO:0000313" key="5">
    <source>
        <dbReference type="Proteomes" id="UP001305521"/>
    </source>
</evidence>
<comment type="similarity">
    <text evidence="3">Belongs to the class-III pyridoxal-phosphate-dependent aminotransferase family.</text>
</comment>
<dbReference type="EMBL" id="CP137852">
    <property type="protein sequence ID" value="WPB87472.1"/>
    <property type="molecule type" value="Genomic_DNA"/>
</dbReference>
<organism evidence="4 5">
    <name type="scientific">Sediminicoccus rosea</name>
    <dbReference type="NCBI Taxonomy" id="1225128"/>
    <lineage>
        <taxon>Bacteria</taxon>
        <taxon>Pseudomonadati</taxon>
        <taxon>Pseudomonadota</taxon>
        <taxon>Alphaproteobacteria</taxon>
        <taxon>Acetobacterales</taxon>
        <taxon>Roseomonadaceae</taxon>
        <taxon>Sediminicoccus</taxon>
    </lineage>
</organism>
<protein>
    <submittedName>
        <fullName evidence="4">Aminotransferase class III-fold pyridoxal phosphate-dependent enzyme</fullName>
    </submittedName>
</protein>
<evidence type="ECO:0000313" key="4">
    <source>
        <dbReference type="EMBL" id="WPB87472.1"/>
    </source>
</evidence>
<dbReference type="PANTHER" id="PTHR43713">
    <property type="entry name" value="GLUTAMATE-1-SEMIALDEHYDE 2,1-AMINOMUTASE"/>
    <property type="match status" value="1"/>
</dbReference>
<dbReference type="Proteomes" id="UP001305521">
    <property type="component" value="Chromosome"/>
</dbReference>
<comment type="cofactor">
    <cofactor evidence="1">
        <name>pyridoxal 5'-phosphate</name>
        <dbReference type="ChEBI" id="CHEBI:597326"/>
    </cofactor>
</comment>
<dbReference type="GO" id="GO:0008483">
    <property type="term" value="F:transaminase activity"/>
    <property type="evidence" value="ECO:0007669"/>
    <property type="project" value="UniProtKB-KW"/>
</dbReference>
<proteinExistence type="inferred from homology"/>
<evidence type="ECO:0000256" key="1">
    <source>
        <dbReference type="ARBA" id="ARBA00001933"/>
    </source>
</evidence>
<name>A0ABZ0PPT4_9PROT</name>
<dbReference type="Gene3D" id="3.40.640.10">
    <property type="entry name" value="Type I PLP-dependent aspartate aminotransferase-like (Major domain)"/>
    <property type="match status" value="1"/>
</dbReference>
<keyword evidence="4" id="KW-0032">Aminotransferase</keyword>
<dbReference type="Gene3D" id="3.90.1150.10">
    <property type="entry name" value="Aspartate Aminotransferase, domain 1"/>
    <property type="match status" value="1"/>
</dbReference>
<keyword evidence="5" id="KW-1185">Reference proteome</keyword>
<dbReference type="InterPro" id="IPR005814">
    <property type="entry name" value="Aminotrans_3"/>
</dbReference>
<dbReference type="PANTHER" id="PTHR43713:SF3">
    <property type="entry name" value="GLUTAMATE-1-SEMIALDEHYDE 2,1-AMINOMUTASE 1, CHLOROPLASTIC-RELATED"/>
    <property type="match status" value="1"/>
</dbReference>
<dbReference type="SUPFAM" id="SSF53383">
    <property type="entry name" value="PLP-dependent transferases"/>
    <property type="match status" value="1"/>
</dbReference>
<dbReference type="InterPro" id="IPR015422">
    <property type="entry name" value="PyrdxlP-dep_Trfase_small"/>
</dbReference>
<keyword evidence="2 3" id="KW-0663">Pyridoxal phosphate</keyword>
<dbReference type="InterPro" id="IPR049704">
    <property type="entry name" value="Aminotrans_3_PPA_site"/>
</dbReference>
<accession>A0ABZ0PPT4</accession>
<evidence type="ECO:0000256" key="3">
    <source>
        <dbReference type="RuleBase" id="RU003560"/>
    </source>
</evidence>